<comment type="similarity">
    <text evidence="1">Belongs to the FAD-binding oxidoreductase/transferase type 4 family.</text>
</comment>
<dbReference type="Gene3D" id="3.30.300.330">
    <property type="match status" value="1"/>
</dbReference>
<dbReference type="Pfam" id="PF02913">
    <property type="entry name" value="FAD-oxidase_C"/>
    <property type="match status" value="1"/>
</dbReference>
<feature type="site" description="Important for enzyme activity" evidence="6">
    <location>
        <position position="267"/>
    </location>
</feature>
<keyword evidence="9" id="KW-1185">Reference proteome</keyword>
<accession>A0A4P6KG29</accession>
<sequence>MVASRSDLSRSDIVSALHDLVGEAQVVTNAQELREASVDRFKKYSAVHGIYDGPIPAAIVTARSTEDVVKVLAFADAHLVNVVPRTGRTATEGGLETIVEDSIVLDGSQMNAILRIDPVDMMATVQCGVPLQVLEDTLRAQGLTTGHSPQSKPIAQMGGLVATRSIGQFSTLYGGIEDMVVGLEAVFPGGGVSRIKNVPRRAAGPDIRHIAIGNEGALCFITEVTVKLFAFQPENHRFLGYLVDSLPAGVDGLRRIITEGYRPSVARAYSEEDAAQHFAHFAGGRSVVVVVAEGPRGVADATAEGVERIFADIPHERVDPALIEEWFDGLNWGQDKIDAEKRTMLEQAHLGYTTEVSIDWSSVEELFESVMRRARTEFPRAADLTMLGAHSSHSYQTGTNLYFVYDYNIDCDPRDEITEYHEPLNAIVVEEALRLGGSMVHHHGIGKYRTPWTLEEHGSAYPMLEVLKRGFDPNGIMNRGTIYPVAAAE</sequence>
<evidence type="ECO:0000313" key="9">
    <source>
        <dbReference type="Proteomes" id="UP000289260"/>
    </source>
</evidence>
<dbReference type="InterPro" id="IPR006094">
    <property type="entry name" value="Oxid_FAD_bind_N"/>
</dbReference>
<evidence type="ECO:0000256" key="5">
    <source>
        <dbReference type="PIRSR" id="PIRSR625650-3"/>
    </source>
</evidence>
<keyword evidence="2" id="KW-0285">Flavoprotein</keyword>
<protein>
    <submittedName>
        <fullName evidence="8">FAD-binding oxidoreductase</fullName>
    </submittedName>
</protein>
<evidence type="ECO:0000256" key="2">
    <source>
        <dbReference type="ARBA" id="ARBA00022630"/>
    </source>
</evidence>
<dbReference type="PROSITE" id="PS51387">
    <property type="entry name" value="FAD_PCMH"/>
    <property type="match status" value="1"/>
</dbReference>
<proteinExistence type="inferred from homology"/>
<dbReference type="AlphaFoldDB" id="A0A4P6KG29"/>
<evidence type="ECO:0000256" key="1">
    <source>
        <dbReference type="ARBA" id="ARBA00008000"/>
    </source>
</evidence>
<dbReference type="GO" id="GO:0008610">
    <property type="term" value="P:lipid biosynthetic process"/>
    <property type="evidence" value="ECO:0007669"/>
    <property type="project" value="InterPro"/>
</dbReference>
<reference evidence="8 9" key="1">
    <citation type="submission" date="2019-02" db="EMBL/GenBank/DDBJ databases">
        <authorList>
            <person name="Sun L."/>
            <person name="Pan D."/>
            <person name="Wu X."/>
        </authorList>
    </citation>
    <scope>NUCLEOTIDE SEQUENCE [LARGE SCALE GENOMIC DNA]</scope>
    <source>
        <strain evidence="8 9">JW-1</strain>
    </source>
</reference>
<dbReference type="InterPro" id="IPR025650">
    <property type="entry name" value="Alkyl-DHAP_Synthase"/>
</dbReference>
<dbReference type="InterPro" id="IPR016166">
    <property type="entry name" value="FAD-bd_PCMH"/>
</dbReference>
<evidence type="ECO:0000313" key="8">
    <source>
        <dbReference type="EMBL" id="QBE48981.1"/>
    </source>
</evidence>
<dbReference type="Proteomes" id="UP000289260">
    <property type="component" value="Chromosome"/>
</dbReference>
<dbReference type="KEGG" id="ltr:EVS81_09140"/>
<dbReference type="SUPFAM" id="SSF56176">
    <property type="entry name" value="FAD-binding/transporter-associated domain-like"/>
    <property type="match status" value="1"/>
</dbReference>
<dbReference type="Gene3D" id="3.30.465.10">
    <property type="match status" value="1"/>
</dbReference>
<feature type="domain" description="FAD-binding PCMH-type" evidence="7">
    <location>
        <begin position="52"/>
        <end position="231"/>
    </location>
</feature>
<name>A0A4P6KG29_9MICO</name>
<dbReference type="OrthoDB" id="9811557at2"/>
<dbReference type="PANTHER" id="PTHR46568:SF1">
    <property type="entry name" value="ALKYLDIHYDROXYACETONEPHOSPHATE SYNTHASE, PEROXISOMAL"/>
    <property type="match status" value="1"/>
</dbReference>
<dbReference type="PANTHER" id="PTHR46568">
    <property type="entry name" value="ALKYLDIHYDROXYACETONEPHOSPHATE SYNTHASE, PEROXISOMAL"/>
    <property type="match status" value="1"/>
</dbReference>
<feature type="binding site" evidence="5">
    <location>
        <begin position="215"/>
        <end position="221"/>
    </location>
    <ligand>
        <name>FAD</name>
        <dbReference type="ChEBI" id="CHEBI:57692"/>
    </ligand>
</feature>
<gene>
    <name evidence="8" type="ORF">EVS81_09140</name>
</gene>
<dbReference type="InterPro" id="IPR016164">
    <property type="entry name" value="FAD-linked_Oxase-like_C"/>
</dbReference>
<keyword evidence="3 5" id="KW-0274">FAD</keyword>
<dbReference type="GO" id="GO:0071949">
    <property type="term" value="F:FAD binding"/>
    <property type="evidence" value="ECO:0007669"/>
    <property type="project" value="InterPro"/>
</dbReference>
<dbReference type="InterPro" id="IPR004113">
    <property type="entry name" value="FAD-bd_oxidored_4_C"/>
</dbReference>
<dbReference type="InterPro" id="IPR016169">
    <property type="entry name" value="FAD-bd_PCMH_sub2"/>
</dbReference>
<dbReference type="Pfam" id="PF01565">
    <property type="entry name" value="FAD_binding_4"/>
    <property type="match status" value="1"/>
</dbReference>
<dbReference type="RefSeq" id="WP_130110115.1">
    <property type="nucleotide sequence ID" value="NZ_CP035806.1"/>
</dbReference>
<dbReference type="SUPFAM" id="SSF55103">
    <property type="entry name" value="FAD-linked oxidases, C-terminal domain"/>
    <property type="match status" value="1"/>
</dbReference>
<evidence type="ECO:0000259" key="7">
    <source>
        <dbReference type="PROSITE" id="PS51387"/>
    </source>
</evidence>
<dbReference type="GO" id="GO:0008609">
    <property type="term" value="F:alkylglycerone-phosphate synthase activity"/>
    <property type="evidence" value="ECO:0007669"/>
    <property type="project" value="InterPro"/>
</dbReference>
<dbReference type="InterPro" id="IPR036318">
    <property type="entry name" value="FAD-bd_PCMH-like_sf"/>
</dbReference>
<comment type="cofactor">
    <cofactor evidence="5">
        <name>FAD</name>
        <dbReference type="ChEBI" id="CHEBI:57692"/>
    </cofactor>
</comment>
<evidence type="ECO:0000256" key="3">
    <source>
        <dbReference type="ARBA" id="ARBA00022827"/>
    </source>
</evidence>
<evidence type="ECO:0000256" key="6">
    <source>
        <dbReference type="PIRSR" id="PIRSR625650-4"/>
    </source>
</evidence>
<feature type="active site" description="Proton donor/acceptor" evidence="4">
    <location>
        <position position="402"/>
    </location>
</feature>
<evidence type="ECO:0000256" key="4">
    <source>
        <dbReference type="PIRSR" id="PIRSR625650-1"/>
    </source>
</evidence>
<organism evidence="8 9">
    <name type="scientific">Leucobacter triazinivorans</name>
    <dbReference type="NCBI Taxonomy" id="1784719"/>
    <lineage>
        <taxon>Bacteria</taxon>
        <taxon>Bacillati</taxon>
        <taxon>Actinomycetota</taxon>
        <taxon>Actinomycetes</taxon>
        <taxon>Micrococcales</taxon>
        <taxon>Microbacteriaceae</taxon>
        <taxon>Leucobacter</taxon>
    </lineage>
</organism>
<dbReference type="EMBL" id="CP035806">
    <property type="protein sequence ID" value="QBE48981.1"/>
    <property type="molecule type" value="Genomic_DNA"/>
</dbReference>